<feature type="compositionally biased region" description="Basic and acidic residues" evidence="2">
    <location>
        <begin position="422"/>
        <end position="433"/>
    </location>
</feature>
<feature type="compositionally biased region" description="Acidic residues" evidence="2">
    <location>
        <begin position="102"/>
        <end position="122"/>
    </location>
</feature>
<dbReference type="SUPFAM" id="SSF47676">
    <property type="entry name" value="Conserved domain common to transcription factors TFIIS, elongin A, CRSP70"/>
    <property type="match status" value="1"/>
</dbReference>
<comment type="caution">
    <text evidence="5">The sequence shown here is derived from an EMBL/GenBank/DDBJ whole genome shotgun (WGS) entry which is preliminary data.</text>
</comment>
<dbReference type="InterPro" id="IPR017923">
    <property type="entry name" value="TFIIS_N"/>
</dbReference>
<dbReference type="InterPro" id="IPR035441">
    <property type="entry name" value="TFIIS/LEDGF_dom_sf"/>
</dbReference>
<dbReference type="Gene3D" id="1.20.930.10">
    <property type="entry name" value="Conserved domain common to transcription factors TFIIS, elongin A, CRSP70"/>
    <property type="match status" value="1"/>
</dbReference>
<evidence type="ECO:0000259" key="4">
    <source>
        <dbReference type="PROSITE" id="PS51319"/>
    </source>
</evidence>
<dbReference type="EMBL" id="CAJVPV010000065">
    <property type="protein sequence ID" value="CAG8440718.1"/>
    <property type="molecule type" value="Genomic_DNA"/>
</dbReference>
<feature type="compositionally biased region" description="Basic and acidic residues" evidence="2">
    <location>
        <begin position="270"/>
        <end position="281"/>
    </location>
</feature>
<feature type="compositionally biased region" description="Basic and acidic residues" evidence="2">
    <location>
        <begin position="85"/>
        <end position="95"/>
    </location>
</feature>
<dbReference type="Proteomes" id="UP000789342">
    <property type="component" value="Unassembled WGS sequence"/>
</dbReference>
<dbReference type="PROSITE" id="PS50812">
    <property type="entry name" value="PWWP"/>
    <property type="match status" value="1"/>
</dbReference>
<dbReference type="AlphaFoldDB" id="A0A9N8V782"/>
<dbReference type="InterPro" id="IPR000313">
    <property type="entry name" value="PWWP_dom"/>
</dbReference>
<accession>A0A9N8V782</accession>
<comment type="subcellular location">
    <subcellularLocation>
        <location evidence="1">Nucleus</location>
    </subcellularLocation>
</comment>
<reference evidence="5" key="1">
    <citation type="submission" date="2021-06" db="EMBL/GenBank/DDBJ databases">
        <authorList>
            <person name="Kallberg Y."/>
            <person name="Tangrot J."/>
            <person name="Rosling A."/>
        </authorList>
    </citation>
    <scope>NUCLEOTIDE SEQUENCE</scope>
    <source>
        <strain evidence="5">CL551</strain>
    </source>
</reference>
<evidence type="ECO:0000256" key="1">
    <source>
        <dbReference type="PROSITE-ProRule" id="PRU00649"/>
    </source>
</evidence>
<feature type="region of interest" description="Disordered" evidence="2">
    <location>
        <begin position="382"/>
        <end position="493"/>
    </location>
</feature>
<evidence type="ECO:0000313" key="6">
    <source>
        <dbReference type="Proteomes" id="UP000789342"/>
    </source>
</evidence>
<dbReference type="GO" id="GO:0005634">
    <property type="term" value="C:nucleus"/>
    <property type="evidence" value="ECO:0007669"/>
    <property type="project" value="UniProtKB-SubCell"/>
</dbReference>
<dbReference type="PANTHER" id="PTHR10688:SF5">
    <property type="entry name" value="PWWP DOMAIN-CONTAINING PROTEIN 1-RELATED"/>
    <property type="match status" value="1"/>
</dbReference>
<feature type="region of interest" description="Disordered" evidence="2">
    <location>
        <begin position="77"/>
        <end position="300"/>
    </location>
</feature>
<proteinExistence type="predicted"/>
<dbReference type="SUPFAM" id="SSF63748">
    <property type="entry name" value="Tudor/PWWP/MBT"/>
    <property type="match status" value="1"/>
</dbReference>
<evidence type="ECO:0000256" key="2">
    <source>
        <dbReference type="SAM" id="MobiDB-lite"/>
    </source>
</evidence>
<dbReference type="InterPro" id="IPR052657">
    <property type="entry name" value="PDP_family_Arabidopsis"/>
</dbReference>
<dbReference type="PANTHER" id="PTHR10688">
    <property type="entry name" value="PWWP DOMAIN-CONTAINING PROTEIN"/>
    <property type="match status" value="1"/>
</dbReference>
<evidence type="ECO:0000313" key="5">
    <source>
        <dbReference type="EMBL" id="CAG8440718.1"/>
    </source>
</evidence>
<dbReference type="SMART" id="SM00293">
    <property type="entry name" value="PWWP"/>
    <property type="match status" value="1"/>
</dbReference>
<sequence length="493" mass="55370">MSYAAGTIVYAKLKGYPWWPARVEVESSLPSNVLSKKPKGPKPIYGVRFYGTRDYGWFGNNDLRPFDKKEAEVSLQKMKSKKRDKLLERSIREALDPASFEDPMDEDAEEGAATEDDAEMEEESKKSNESDDDIEYEKKSKSRGKGIKKPKKPTSPKASERRKKSPGSTKSKRKDRVYSSGDEETLGHSGKIGKKRRTNDGSNMDKSSRRRKKFDYTDDEMELDEPSPEERKQNLKNRGVSRSEGSKSPGKSDNGSPGGEEENKQITTDDNSKTSKLDSEGQSRSTKSRQTKPPSAKLLHLRHKVQKLVLKNPEFEKLDKSKVDELFTEVENFPVTVPLLKESKIGKVMRKIAELKIEPDNYNIVGRSEELIKKWKCLLDTQTQEGTEEEASPKMPHMEGESPQNEDAVKLEESNQTTKVESQSDVKKGKDGAESNEGNLSKEISSMDLDPVESRVEDEKRVTGDNVTNESPSVANSQGGPTNESEVHAKTEL</sequence>
<feature type="compositionally biased region" description="Basic residues" evidence="2">
    <location>
        <begin position="140"/>
        <end position="175"/>
    </location>
</feature>
<dbReference type="Pfam" id="PF00855">
    <property type="entry name" value="PWWP"/>
    <property type="match status" value="1"/>
</dbReference>
<gene>
    <name evidence="5" type="ORF">AMORRO_LOCUS259</name>
</gene>
<feature type="compositionally biased region" description="Basic and acidic residues" evidence="2">
    <location>
        <begin position="452"/>
        <end position="463"/>
    </location>
</feature>
<feature type="domain" description="TFIIS N-terminal" evidence="4">
    <location>
        <begin position="304"/>
        <end position="382"/>
    </location>
</feature>
<dbReference type="OrthoDB" id="62853at2759"/>
<name>A0A9N8V782_9GLOM</name>
<keyword evidence="6" id="KW-1185">Reference proteome</keyword>
<dbReference type="Pfam" id="PF08711">
    <property type="entry name" value="Med26"/>
    <property type="match status" value="1"/>
</dbReference>
<organism evidence="5 6">
    <name type="scientific">Acaulospora morrowiae</name>
    <dbReference type="NCBI Taxonomy" id="94023"/>
    <lineage>
        <taxon>Eukaryota</taxon>
        <taxon>Fungi</taxon>
        <taxon>Fungi incertae sedis</taxon>
        <taxon>Mucoromycota</taxon>
        <taxon>Glomeromycotina</taxon>
        <taxon>Glomeromycetes</taxon>
        <taxon>Diversisporales</taxon>
        <taxon>Acaulosporaceae</taxon>
        <taxon>Acaulospora</taxon>
    </lineage>
</organism>
<feature type="domain" description="PWWP" evidence="3">
    <location>
        <begin position="5"/>
        <end position="69"/>
    </location>
</feature>
<protein>
    <submittedName>
        <fullName evidence="5">16001_t:CDS:1</fullName>
    </submittedName>
</protein>
<dbReference type="Gene3D" id="2.30.30.140">
    <property type="match status" value="1"/>
</dbReference>
<keyword evidence="1" id="KW-0539">Nucleus</keyword>
<dbReference type="PROSITE" id="PS51319">
    <property type="entry name" value="TFIIS_N"/>
    <property type="match status" value="1"/>
</dbReference>
<evidence type="ECO:0000259" key="3">
    <source>
        <dbReference type="PROSITE" id="PS50812"/>
    </source>
</evidence>
<dbReference type="CDD" id="cd05162">
    <property type="entry name" value="PWWP"/>
    <property type="match status" value="1"/>
</dbReference>
<feature type="compositionally biased region" description="Polar residues" evidence="2">
    <location>
        <begin position="465"/>
        <end position="484"/>
    </location>
</feature>
<feature type="compositionally biased region" description="Acidic residues" evidence="2">
    <location>
        <begin position="217"/>
        <end position="227"/>
    </location>
</feature>